<feature type="domain" description="Mur ligase C-terminal" evidence="13">
    <location>
        <begin position="338"/>
        <end position="469"/>
    </location>
</feature>
<comment type="similarity">
    <text evidence="10">Belongs to the MurCDEF family. MurF subfamily.</text>
</comment>
<keyword evidence="6 10" id="KW-0133">Cell shape</keyword>
<dbReference type="GO" id="GO:0047480">
    <property type="term" value="F:UDP-N-acetylmuramoyl-tripeptide-D-alanyl-D-alanine ligase activity"/>
    <property type="evidence" value="ECO:0007669"/>
    <property type="project" value="UniProtKB-UniRule"/>
</dbReference>
<evidence type="ECO:0000256" key="1">
    <source>
        <dbReference type="ARBA" id="ARBA00022490"/>
    </source>
</evidence>
<comment type="catalytic activity">
    <reaction evidence="10 11">
        <text>D-alanyl-D-alanine + UDP-N-acetyl-alpha-D-muramoyl-L-alanyl-gamma-D-glutamyl-meso-2,6-diaminopimelate + ATP = UDP-N-acetyl-alpha-D-muramoyl-L-alanyl-gamma-D-glutamyl-meso-2,6-diaminopimeloyl-D-alanyl-D-alanine + ADP + phosphate + H(+)</text>
        <dbReference type="Rhea" id="RHEA:28374"/>
        <dbReference type="ChEBI" id="CHEBI:15378"/>
        <dbReference type="ChEBI" id="CHEBI:30616"/>
        <dbReference type="ChEBI" id="CHEBI:43474"/>
        <dbReference type="ChEBI" id="CHEBI:57822"/>
        <dbReference type="ChEBI" id="CHEBI:61386"/>
        <dbReference type="ChEBI" id="CHEBI:83905"/>
        <dbReference type="ChEBI" id="CHEBI:456216"/>
        <dbReference type="EC" id="6.3.2.10"/>
    </reaction>
</comment>
<dbReference type="PANTHER" id="PTHR43024">
    <property type="entry name" value="UDP-N-ACETYLMURAMOYL-TRIPEPTIDE--D-ALANYL-D-ALANINE LIGASE"/>
    <property type="match status" value="1"/>
</dbReference>
<keyword evidence="5 10" id="KW-0067">ATP-binding</keyword>
<dbReference type="HAMAP" id="MF_02019">
    <property type="entry name" value="MurF"/>
    <property type="match status" value="1"/>
</dbReference>
<evidence type="ECO:0000259" key="13">
    <source>
        <dbReference type="Pfam" id="PF02875"/>
    </source>
</evidence>
<dbReference type="GO" id="GO:0008360">
    <property type="term" value="P:regulation of cell shape"/>
    <property type="evidence" value="ECO:0007669"/>
    <property type="project" value="UniProtKB-KW"/>
</dbReference>
<evidence type="ECO:0000256" key="5">
    <source>
        <dbReference type="ARBA" id="ARBA00022840"/>
    </source>
</evidence>
<dbReference type="InterPro" id="IPR013221">
    <property type="entry name" value="Mur_ligase_cen"/>
</dbReference>
<evidence type="ECO:0000256" key="6">
    <source>
        <dbReference type="ARBA" id="ARBA00022960"/>
    </source>
</evidence>
<dbReference type="InterPro" id="IPR000713">
    <property type="entry name" value="Mur_ligase_N"/>
</dbReference>
<reference evidence="15" key="2">
    <citation type="submission" date="2021-01" db="EMBL/GenBank/DDBJ databases">
        <authorList>
            <person name="Hahn C.R."/>
            <person name="Youssef N.H."/>
            <person name="Elshahed M."/>
        </authorList>
    </citation>
    <scope>NUCLEOTIDE SEQUENCE</scope>
    <source>
        <strain evidence="15">Zod_Metabat.24</strain>
    </source>
</reference>
<feature type="binding site" evidence="10">
    <location>
        <begin position="131"/>
        <end position="137"/>
    </location>
    <ligand>
        <name>ATP</name>
        <dbReference type="ChEBI" id="CHEBI:30616"/>
    </ligand>
</feature>
<dbReference type="Pfam" id="PF08245">
    <property type="entry name" value="Mur_ligase_M"/>
    <property type="match status" value="1"/>
</dbReference>
<dbReference type="InterPro" id="IPR035911">
    <property type="entry name" value="MurE/MurF_N"/>
</dbReference>
<evidence type="ECO:0000256" key="4">
    <source>
        <dbReference type="ARBA" id="ARBA00022741"/>
    </source>
</evidence>
<reference evidence="15" key="1">
    <citation type="journal article" date="2021" name="Environ. Microbiol.">
        <title>Genomic characterization of three novel Desulfobacterota classes expand the metabolic and phylogenetic diversity of the phylum.</title>
        <authorList>
            <person name="Murphy C.L."/>
            <person name="Biggerstaff J."/>
            <person name="Eichhorn A."/>
            <person name="Ewing E."/>
            <person name="Shahan R."/>
            <person name="Soriano D."/>
            <person name="Stewart S."/>
            <person name="VanMol K."/>
            <person name="Walker R."/>
            <person name="Walters P."/>
            <person name="Elshahed M.S."/>
            <person name="Youssef N.H."/>
        </authorList>
    </citation>
    <scope>NUCLEOTIDE SEQUENCE</scope>
    <source>
        <strain evidence="15">Zod_Metabat.24</strain>
    </source>
</reference>
<dbReference type="Pfam" id="PF01225">
    <property type="entry name" value="Mur_ligase"/>
    <property type="match status" value="1"/>
</dbReference>
<name>A0A9D8KGU1_9DELT</name>
<keyword evidence="1 10" id="KW-0963">Cytoplasm</keyword>
<gene>
    <name evidence="10 15" type="primary">murF</name>
    <name evidence="15" type="ORF">JW984_11420</name>
</gene>
<keyword evidence="4 10" id="KW-0547">Nucleotide-binding</keyword>
<dbReference type="GO" id="GO:0071555">
    <property type="term" value="P:cell wall organization"/>
    <property type="evidence" value="ECO:0007669"/>
    <property type="project" value="UniProtKB-KW"/>
</dbReference>
<dbReference type="AlphaFoldDB" id="A0A9D8KGU1"/>
<evidence type="ECO:0000256" key="11">
    <source>
        <dbReference type="RuleBase" id="RU004136"/>
    </source>
</evidence>
<feature type="domain" description="Mur ligase N-terminal catalytic" evidence="12">
    <location>
        <begin position="37"/>
        <end position="118"/>
    </location>
</feature>
<dbReference type="InterPro" id="IPR004101">
    <property type="entry name" value="Mur_ligase_C"/>
</dbReference>
<comment type="function">
    <text evidence="10 11">Involved in cell wall formation. Catalyzes the final step in the synthesis of UDP-N-acetylmuramoyl-pentapeptide, the precursor of murein.</text>
</comment>
<keyword evidence="3 10" id="KW-0132">Cell division</keyword>
<evidence type="ECO:0000256" key="3">
    <source>
        <dbReference type="ARBA" id="ARBA00022618"/>
    </source>
</evidence>
<evidence type="ECO:0000313" key="15">
    <source>
        <dbReference type="EMBL" id="MBN1573795.1"/>
    </source>
</evidence>
<feature type="domain" description="Mur ligase central" evidence="14">
    <location>
        <begin position="129"/>
        <end position="315"/>
    </location>
</feature>
<keyword evidence="2 10" id="KW-0436">Ligase</keyword>
<dbReference type="GO" id="GO:0009252">
    <property type="term" value="P:peptidoglycan biosynthetic process"/>
    <property type="evidence" value="ECO:0007669"/>
    <property type="project" value="UniProtKB-UniRule"/>
</dbReference>
<dbReference type="Gene3D" id="3.40.1190.10">
    <property type="entry name" value="Mur-like, catalytic domain"/>
    <property type="match status" value="1"/>
</dbReference>
<comment type="caution">
    <text evidence="15">The sequence shown here is derived from an EMBL/GenBank/DDBJ whole genome shotgun (WGS) entry which is preliminary data.</text>
</comment>
<dbReference type="GO" id="GO:0005524">
    <property type="term" value="F:ATP binding"/>
    <property type="evidence" value="ECO:0007669"/>
    <property type="project" value="UniProtKB-UniRule"/>
</dbReference>
<evidence type="ECO:0000256" key="8">
    <source>
        <dbReference type="ARBA" id="ARBA00023306"/>
    </source>
</evidence>
<dbReference type="InterPro" id="IPR036615">
    <property type="entry name" value="Mur_ligase_C_dom_sf"/>
</dbReference>
<dbReference type="SUPFAM" id="SSF53244">
    <property type="entry name" value="MurD-like peptide ligases, peptide-binding domain"/>
    <property type="match status" value="1"/>
</dbReference>
<dbReference type="NCBIfam" id="TIGR01143">
    <property type="entry name" value="murF"/>
    <property type="match status" value="1"/>
</dbReference>
<dbReference type="Gene3D" id="3.40.1390.10">
    <property type="entry name" value="MurE/MurF, N-terminal domain"/>
    <property type="match status" value="1"/>
</dbReference>
<evidence type="ECO:0000259" key="14">
    <source>
        <dbReference type="Pfam" id="PF08245"/>
    </source>
</evidence>
<evidence type="ECO:0000256" key="9">
    <source>
        <dbReference type="ARBA" id="ARBA00023316"/>
    </source>
</evidence>
<dbReference type="Gene3D" id="3.90.190.20">
    <property type="entry name" value="Mur ligase, C-terminal domain"/>
    <property type="match status" value="1"/>
</dbReference>
<evidence type="ECO:0000256" key="2">
    <source>
        <dbReference type="ARBA" id="ARBA00022598"/>
    </source>
</evidence>
<dbReference type="GO" id="GO:0051301">
    <property type="term" value="P:cell division"/>
    <property type="evidence" value="ECO:0007669"/>
    <property type="project" value="UniProtKB-KW"/>
</dbReference>
<dbReference type="Proteomes" id="UP000809273">
    <property type="component" value="Unassembled WGS sequence"/>
</dbReference>
<dbReference type="InterPro" id="IPR036565">
    <property type="entry name" value="Mur-like_cat_sf"/>
</dbReference>
<comment type="pathway">
    <text evidence="10 11">Cell wall biogenesis; peptidoglycan biosynthesis.</text>
</comment>
<accession>A0A9D8KGU1</accession>
<dbReference type="GO" id="GO:0005737">
    <property type="term" value="C:cytoplasm"/>
    <property type="evidence" value="ECO:0007669"/>
    <property type="project" value="UniProtKB-SubCell"/>
</dbReference>
<proteinExistence type="inferred from homology"/>
<dbReference type="SUPFAM" id="SSF63418">
    <property type="entry name" value="MurE/MurF N-terminal domain"/>
    <property type="match status" value="1"/>
</dbReference>
<evidence type="ECO:0000256" key="7">
    <source>
        <dbReference type="ARBA" id="ARBA00022984"/>
    </source>
</evidence>
<keyword evidence="7 10" id="KW-0573">Peptidoglycan synthesis</keyword>
<organism evidence="15 16">
    <name type="scientific">Candidatus Zymogenus saltonus</name>
    <dbReference type="NCBI Taxonomy" id="2844893"/>
    <lineage>
        <taxon>Bacteria</taxon>
        <taxon>Deltaproteobacteria</taxon>
        <taxon>Candidatus Zymogenia</taxon>
        <taxon>Candidatus Zymogeniales</taxon>
        <taxon>Candidatus Zymogenaceae</taxon>
        <taxon>Candidatus Zymogenus</taxon>
    </lineage>
</organism>
<evidence type="ECO:0000313" key="16">
    <source>
        <dbReference type="Proteomes" id="UP000809273"/>
    </source>
</evidence>
<dbReference type="EMBL" id="JAFGIX010000055">
    <property type="protein sequence ID" value="MBN1573795.1"/>
    <property type="molecule type" value="Genomic_DNA"/>
</dbReference>
<keyword evidence="9 10" id="KW-0961">Cell wall biogenesis/degradation</keyword>
<dbReference type="EC" id="6.3.2.10" evidence="10 11"/>
<sequence length="485" mass="51377">MVNSARIELFGRDVAKLFLGAEDCSRGEGDKLDSIRFSGVSTDSRTAGEGELFFALVGDNFDGHDFVVDAVKRGAAGVVVEKSYKSKLSRELGEKGKGVPLIAVYDTLYALGELARFHRGRMKARVVGITGSNGKTTTKEITASIAETKFVTRKSEGNFNNLIGLPMMLLATKKEDEVIVLEMGMNVPGEMARLSEIAGPEIGVITNIGPVHLEGVGSIEGVIEEKGRLVESLPEDGTAVINGDCVYCRGLIDKIKSRVITFGIEGEADVTAVDVEDMGGDGIKAKFIIPSGAFHARLKIPGIHNIKNGLAAASVGVALGIPADDIKTGIEAIKPMKMRMEMIMTGDGVVILNDSYNANPVSMKAAISFLAGEARRKGGRLIVVLGDMLELGGYTIQGHEEVGMEAAKLGAGYLFALGNNAVDIARGAGERGMPPERIFTYPVGGHERLIEDLMGVIGPKDRVLVKGSRGMRMEIVVSGISSPAA</sequence>
<dbReference type="InterPro" id="IPR051046">
    <property type="entry name" value="MurCDEF_CellWall_CoF430Synth"/>
</dbReference>
<dbReference type="InterPro" id="IPR005863">
    <property type="entry name" value="UDP-N-AcMur_synth"/>
</dbReference>
<dbReference type="PANTHER" id="PTHR43024:SF1">
    <property type="entry name" value="UDP-N-ACETYLMURAMOYL-TRIPEPTIDE--D-ALANYL-D-ALANINE LIGASE"/>
    <property type="match status" value="1"/>
</dbReference>
<evidence type="ECO:0000256" key="10">
    <source>
        <dbReference type="HAMAP-Rule" id="MF_02019"/>
    </source>
</evidence>
<comment type="subcellular location">
    <subcellularLocation>
        <location evidence="10 11">Cytoplasm</location>
    </subcellularLocation>
</comment>
<protein>
    <recommendedName>
        <fullName evidence="10 11">UDP-N-acetylmuramoyl-tripeptide--D-alanyl-D-alanine ligase</fullName>
        <ecNumber evidence="10 11">6.3.2.10</ecNumber>
    </recommendedName>
    <alternativeName>
        <fullName evidence="10">D-alanyl-D-alanine-adding enzyme</fullName>
    </alternativeName>
</protein>
<keyword evidence="8 10" id="KW-0131">Cell cycle</keyword>
<dbReference type="SUPFAM" id="SSF53623">
    <property type="entry name" value="MurD-like peptide ligases, catalytic domain"/>
    <property type="match status" value="1"/>
</dbReference>
<dbReference type="Pfam" id="PF02875">
    <property type="entry name" value="Mur_ligase_C"/>
    <property type="match status" value="1"/>
</dbReference>
<evidence type="ECO:0000259" key="12">
    <source>
        <dbReference type="Pfam" id="PF01225"/>
    </source>
</evidence>